<dbReference type="PANTHER" id="PTHR33886">
    <property type="entry name" value="UNSATURATED RHAMNOGALACTURONAN HYDROLASE (EUROFUNG)"/>
    <property type="match status" value="1"/>
</dbReference>
<protein>
    <submittedName>
        <fullName evidence="2">Uncharacterized protein</fullName>
    </submittedName>
</protein>
<gene>
    <name evidence="2" type="ORF">N8I77_004056</name>
</gene>
<keyword evidence="1" id="KW-0378">Hydrolase</keyword>
<evidence type="ECO:0000313" key="2">
    <source>
        <dbReference type="EMBL" id="KAK2610642.1"/>
    </source>
</evidence>
<accession>A0AAD9W5K4</accession>
<sequence>MRSSLLLASGAAAAAVDLKLDGRATNTSTTSYLARMADTHIRKGIELDFGYTNAVIYGGLELAYALTKNESIADAYEPQMSIINEDGSIKEYEYDFYSLDEYRFGMNALWWYNRTGEEKYKIAADGIRGMLDRHPRTPSGGFWHRAPIYENQMWLDGIFMADSFYAKYTSLYDNDNTTAWDDIVQQFDNIEQYTRNHTTNLLVHGYDESKKAIWADPETGAAPLVWSRAVGWYMVSLLETIPLIPESHEGREKLTGYFQALAKGVLAAQDSATSGWWLIMDFPGREKNYIESSASAMFTYGLLRGVRTGLIDAATYLEPAKKAYQALVDDFVVENDDGTLDWEGTVLVGSLNSNATFEYYTSIALSPNDYKGVGPFMYASYEIEIM</sequence>
<evidence type="ECO:0000313" key="3">
    <source>
        <dbReference type="Proteomes" id="UP001265746"/>
    </source>
</evidence>
<dbReference type="SUPFAM" id="SSF48208">
    <property type="entry name" value="Six-hairpin glycosidases"/>
    <property type="match status" value="1"/>
</dbReference>
<dbReference type="InterPro" id="IPR012341">
    <property type="entry name" value="6hp_glycosidase-like_sf"/>
</dbReference>
<dbReference type="GO" id="GO:0005975">
    <property type="term" value="P:carbohydrate metabolic process"/>
    <property type="evidence" value="ECO:0007669"/>
    <property type="project" value="InterPro"/>
</dbReference>
<dbReference type="InterPro" id="IPR010905">
    <property type="entry name" value="Glyco_hydro_88"/>
</dbReference>
<reference evidence="2" key="1">
    <citation type="submission" date="2023-06" db="EMBL/GenBank/DDBJ databases">
        <authorList>
            <person name="Noh H."/>
        </authorList>
    </citation>
    <scope>NUCLEOTIDE SEQUENCE</scope>
    <source>
        <strain evidence="2">DUCC20226</strain>
    </source>
</reference>
<dbReference type="Pfam" id="PF07470">
    <property type="entry name" value="Glyco_hydro_88"/>
    <property type="match status" value="1"/>
</dbReference>
<evidence type="ECO:0000256" key="1">
    <source>
        <dbReference type="ARBA" id="ARBA00022801"/>
    </source>
</evidence>
<organism evidence="2 3">
    <name type="scientific">Phomopsis amygdali</name>
    <name type="common">Fusicoccum amygdali</name>
    <dbReference type="NCBI Taxonomy" id="1214568"/>
    <lineage>
        <taxon>Eukaryota</taxon>
        <taxon>Fungi</taxon>
        <taxon>Dikarya</taxon>
        <taxon>Ascomycota</taxon>
        <taxon>Pezizomycotina</taxon>
        <taxon>Sordariomycetes</taxon>
        <taxon>Sordariomycetidae</taxon>
        <taxon>Diaporthales</taxon>
        <taxon>Diaporthaceae</taxon>
        <taxon>Diaporthe</taxon>
    </lineage>
</organism>
<dbReference type="AlphaFoldDB" id="A0AAD9W5K4"/>
<keyword evidence="3" id="KW-1185">Reference proteome</keyword>
<name>A0AAD9W5K4_PHOAM</name>
<dbReference type="InterPro" id="IPR052043">
    <property type="entry name" value="PolySaccharide_Degr_Enz"/>
</dbReference>
<dbReference type="InterPro" id="IPR008928">
    <property type="entry name" value="6-hairpin_glycosidase_sf"/>
</dbReference>
<proteinExistence type="predicted"/>
<dbReference type="GO" id="GO:0016787">
    <property type="term" value="F:hydrolase activity"/>
    <property type="evidence" value="ECO:0007669"/>
    <property type="project" value="UniProtKB-KW"/>
</dbReference>
<dbReference type="EMBL" id="JAUJFL010000002">
    <property type="protein sequence ID" value="KAK2610642.1"/>
    <property type="molecule type" value="Genomic_DNA"/>
</dbReference>
<dbReference type="Gene3D" id="1.50.10.10">
    <property type="match status" value="1"/>
</dbReference>
<comment type="caution">
    <text evidence="2">The sequence shown here is derived from an EMBL/GenBank/DDBJ whole genome shotgun (WGS) entry which is preliminary data.</text>
</comment>
<dbReference type="PANTHER" id="PTHR33886:SF9">
    <property type="entry name" value="UNSATURATED RHAMNOGALACTURONAN HYDROLASE (EUROFUNG)"/>
    <property type="match status" value="1"/>
</dbReference>
<dbReference type="Proteomes" id="UP001265746">
    <property type="component" value="Unassembled WGS sequence"/>
</dbReference>